<keyword evidence="3" id="KW-1185">Reference proteome</keyword>
<dbReference type="Proteomes" id="UP000308652">
    <property type="component" value="Unassembled WGS sequence"/>
</dbReference>
<dbReference type="AlphaFoldDB" id="A0A5C3MIA3"/>
<dbReference type="SUPFAM" id="SSF56112">
    <property type="entry name" value="Protein kinase-like (PK-like)"/>
    <property type="match status" value="1"/>
</dbReference>
<gene>
    <name evidence="2" type="ORF">BDQ12DRAFT_672380</name>
</gene>
<feature type="domain" description="Aminoglycoside phosphotransferase" evidence="1">
    <location>
        <begin position="114"/>
        <end position="337"/>
    </location>
</feature>
<keyword evidence="2" id="KW-0808">Transferase</keyword>
<dbReference type="InterPro" id="IPR051678">
    <property type="entry name" value="AGP_Transferase"/>
</dbReference>
<dbReference type="GO" id="GO:0016301">
    <property type="term" value="F:kinase activity"/>
    <property type="evidence" value="ECO:0007669"/>
    <property type="project" value="UniProtKB-KW"/>
</dbReference>
<dbReference type="OrthoDB" id="2906425at2759"/>
<keyword evidence="2" id="KW-0418">Kinase</keyword>
<evidence type="ECO:0000313" key="3">
    <source>
        <dbReference type="Proteomes" id="UP000308652"/>
    </source>
</evidence>
<dbReference type="Gene3D" id="3.90.1200.10">
    <property type="match status" value="1"/>
</dbReference>
<evidence type="ECO:0000259" key="1">
    <source>
        <dbReference type="Pfam" id="PF01636"/>
    </source>
</evidence>
<accession>A0A5C3MIA3</accession>
<dbReference type="EMBL" id="ML213590">
    <property type="protein sequence ID" value="TFK44096.1"/>
    <property type="molecule type" value="Genomic_DNA"/>
</dbReference>
<organism evidence="2 3">
    <name type="scientific">Crucibulum laeve</name>
    <dbReference type="NCBI Taxonomy" id="68775"/>
    <lineage>
        <taxon>Eukaryota</taxon>
        <taxon>Fungi</taxon>
        <taxon>Dikarya</taxon>
        <taxon>Basidiomycota</taxon>
        <taxon>Agaricomycotina</taxon>
        <taxon>Agaricomycetes</taxon>
        <taxon>Agaricomycetidae</taxon>
        <taxon>Agaricales</taxon>
        <taxon>Agaricineae</taxon>
        <taxon>Nidulariaceae</taxon>
        <taxon>Crucibulum</taxon>
    </lineage>
</organism>
<reference evidence="2 3" key="1">
    <citation type="journal article" date="2019" name="Nat. Ecol. Evol.">
        <title>Megaphylogeny resolves global patterns of mushroom evolution.</title>
        <authorList>
            <person name="Varga T."/>
            <person name="Krizsan K."/>
            <person name="Foldi C."/>
            <person name="Dima B."/>
            <person name="Sanchez-Garcia M."/>
            <person name="Sanchez-Ramirez S."/>
            <person name="Szollosi G.J."/>
            <person name="Szarkandi J.G."/>
            <person name="Papp V."/>
            <person name="Albert L."/>
            <person name="Andreopoulos W."/>
            <person name="Angelini C."/>
            <person name="Antonin V."/>
            <person name="Barry K.W."/>
            <person name="Bougher N.L."/>
            <person name="Buchanan P."/>
            <person name="Buyck B."/>
            <person name="Bense V."/>
            <person name="Catcheside P."/>
            <person name="Chovatia M."/>
            <person name="Cooper J."/>
            <person name="Damon W."/>
            <person name="Desjardin D."/>
            <person name="Finy P."/>
            <person name="Geml J."/>
            <person name="Haridas S."/>
            <person name="Hughes K."/>
            <person name="Justo A."/>
            <person name="Karasinski D."/>
            <person name="Kautmanova I."/>
            <person name="Kiss B."/>
            <person name="Kocsube S."/>
            <person name="Kotiranta H."/>
            <person name="LaButti K.M."/>
            <person name="Lechner B.E."/>
            <person name="Liimatainen K."/>
            <person name="Lipzen A."/>
            <person name="Lukacs Z."/>
            <person name="Mihaltcheva S."/>
            <person name="Morgado L.N."/>
            <person name="Niskanen T."/>
            <person name="Noordeloos M.E."/>
            <person name="Ohm R.A."/>
            <person name="Ortiz-Santana B."/>
            <person name="Ovrebo C."/>
            <person name="Racz N."/>
            <person name="Riley R."/>
            <person name="Savchenko A."/>
            <person name="Shiryaev A."/>
            <person name="Soop K."/>
            <person name="Spirin V."/>
            <person name="Szebenyi C."/>
            <person name="Tomsovsky M."/>
            <person name="Tulloss R.E."/>
            <person name="Uehling J."/>
            <person name="Grigoriev I.V."/>
            <person name="Vagvolgyi C."/>
            <person name="Papp T."/>
            <person name="Martin F.M."/>
            <person name="Miettinen O."/>
            <person name="Hibbett D.S."/>
            <person name="Nagy L.G."/>
        </authorList>
    </citation>
    <scope>NUCLEOTIDE SEQUENCE [LARGE SCALE GENOMIC DNA]</scope>
    <source>
        <strain evidence="2 3">CBS 166.37</strain>
    </source>
</reference>
<dbReference type="InterPro" id="IPR002575">
    <property type="entry name" value="Aminoglycoside_PTrfase"/>
</dbReference>
<name>A0A5C3MIA3_9AGAR</name>
<evidence type="ECO:0000313" key="2">
    <source>
        <dbReference type="EMBL" id="TFK44096.1"/>
    </source>
</evidence>
<dbReference type="InterPro" id="IPR011009">
    <property type="entry name" value="Kinase-like_dom_sf"/>
</dbReference>
<dbReference type="PANTHER" id="PTHR21310">
    <property type="entry name" value="AMINOGLYCOSIDE PHOSPHOTRANSFERASE-RELATED-RELATED"/>
    <property type="match status" value="1"/>
</dbReference>
<proteinExistence type="predicted"/>
<dbReference type="PANTHER" id="PTHR21310:SF13">
    <property type="entry name" value="AMINOGLYCOSIDE PHOSPHOTRANSFERASE DOMAIN-CONTAINING PROTEIN"/>
    <property type="match status" value="1"/>
</dbReference>
<protein>
    <submittedName>
        <fullName evidence="2">Kinase-like domain-containing protein</fullName>
    </submittedName>
</protein>
<dbReference type="Pfam" id="PF01636">
    <property type="entry name" value="APH"/>
    <property type="match status" value="1"/>
</dbReference>
<sequence length="440" mass="49658">MSVQVSLIKRDSGDARLVRESTPAAMLSDRFYKAQQHLFEKINKTLSSFNLDALKDKAENIFGTTCTGCYLVAQGGFNTVFILTFKDRDDVVARLLGSRSGNDSADLEAVAILVERKKSEVAIHHFLKKKTTIPVPHIYYFDPYFNNPVMVPFMLMERVHGRTLADVWHSLSADEQTKTYTRLIEYNAQLLQLEFNSVGSLYNDGSADEFTVGPLGGSCTFGTPLRGFQGPFTNSQSYLLAHAEAHLHSLLYKSELWKARRLSSDWHNGGADGISIEYATTWLQLFCKGVRGLPAEPVTSILYHDDLGVGNIIVSYDDPTNIVAVIDWEGSRVLPIWENGLLSKFIQDERIAEYDADLAKRFGDIENSIYSESNPQLGRSRLNLGSLVFFLSDWTMAIYSREVINQEFLQWFQQGCKEGYLEEIRSFSELKDFIEGISRA</sequence>